<proteinExistence type="predicted"/>
<accession>A0AAD9HSP4</accession>
<comment type="caution">
    <text evidence="1">The sequence shown here is derived from an EMBL/GenBank/DDBJ whole genome shotgun (WGS) entry which is preliminary data.</text>
</comment>
<gene>
    <name evidence="1" type="ORF">LX32DRAFT_419234</name>
</gene>
<protein>
    <submittedName>
        <fullName evidence="1">Uncharacterized protein</fullName>
    </submittedName>
</protein>
<name>A0AAD9HSP4_9PEZI</name>
<dbReference type="Proteomes" id="UP001232148">
    <property type="component" value="Unassembled WGS sequence"/>
</dbReference>
<dbReference type="EMBL" id="MU842815">
    <property type="protein sequence ID" value="KAK2034308.1"/>
    <property type="molecule type" value="Genomic_DNA"/>
</dbReference>
<reference evidence="1" key="1">
    <citation type="submission" date="2021-06" db="EMBL/GenBank/DDBJ databases">
        <title>Comparative genomics, transcriptomics and evolutionary studies reveal genomic signatures of adaptation to plant cell wall in hemibiotrophic fungi.</title>
        <authorList>
            <consortium name="DOE Joint Genome Institute"/>
            <person name="Baroncelli R."/>
            <person name="Diaz J.F."/>
            <person name="Benocci T."/>
            <person name="Peng M."/>
            <person name="Battaglia E."/>
            <person name="Haridas S."/>
            <person name="Andreopoulos W."/>
            <person name="Labutti K."/>
            <person name="Pangilinan J."/>
            <person name="Floch G.L."/>
            <person name="Makela M.R."/>
            <person name="Henrissat B."/>
            <person name="Grigoriev I.V."/>
            <person name="Crouch J.A."/>
            <person name="De Vries R.P."/>
            <person name="Sukno S.A."/>
            <person name="Thon M.R."/>
        </authorList>
    </citation>
    <scope>NUCLEOTIDE SEQUENCE</scope>
    <source>
        <strain evidence="1">MAFF235873</strain>
    </source>
</reference>
<sequence length="75" mass="8550">MVVNSSKRPMIWLTLIGISSSCHKMPTCVVNVAIYERQARMMVSMSQELTCKSAVARTREWRDLDTAWSRSILST</sequence>
<evidence type="ECO:0000313" key="1">
    <source>
        <dbReference type="EMBL" id="KAK2034308.1"/>
    </source>
</evidence>
<dbReference type="PROSITE" id="PS51257">
    <property type="entry name" value="PROKAR_LIPOPROTEIN"/>
    <property type="match status" value="1"/>
</dbReference>
<dbReference type="AlphaFoldDB" id="A0AAD9HSP4"/>
<keyword evidence="2" id="KW-1185">Reference proteome</keyword>
<organism evidence="1 2">
    <name type="scientific">Colletotrichum zoysiae</name>
    <dbReference type="NCBI Taxonomy" id="1216348"/>
    <lineage>
        <taxon>Eukaryota</taxon>
        <taxon>Fungi</taxon>
        <taxon>Dikarya</taxon>
        <taxon>Ascomycota</taxon>
        <taxon>Pezizomycotina</taxon>
        <taxon>Sordariomycetes</taxon>
        <taxon>Hypocreomycetidae</taxon>
        <taxon>Glomerellales</taxon>
        <taxon>Glomerellaceae</taxon>
        <taxon>Colletotrichum</taxon>
        <taxon>Colletotrichum graminicola species complex</taxon>
    </lineage>
</organism>
<evidence type="ECO:0000313" key="2">
    <source>
        <dbReference type="Proteomes" id="UP001232148"/>
    </source>
</evidence>